<dbReference type="AlphaFoldDB" id="A0A3S9A0R8"/>
<evidence type="ECO:0000313" key="2">
    <source>
        <dbReference type="EMBL" id="AZN39311.1"/>
    </source>
</evidence>
<evidence type="ECO:0000256" key="1">
    <source>
        <dbReference type="SAM" id="SignalP"/>
    </source>
</evidence>
<dbReference type="OrthoDB" id="1912519at2"/>
<dbReference type="PROSITE" id="PS51257">
    <property type="entry name" value="PROKAR_LIPOPROTEIN"/>
    <property type="match status" value="1"/>
</dbReference>
<evidence type="ECO:0000313" key="3">
    <source>
        <dbReference type="Proteomes" id="UP000272528"/>
    </source>
</evidence>
<keyword evidence="1" id="KW-0732">Signal</keyword>
<evidence type="ECO:0008006" key="4">
    <source>
        <dbReference type="Google" id="ProtNLM"/>
    </source>
</evidence>
<organism evidence="2 3">
    <name type="scientific">Paenibacillus albus</name>
    <dbReference type="NCBI Taxonomy" id="2495582"/>
    <lineage>
        <taxon>Bacteria</taxon>
        <taxon>Bacillati</taxon>
        <taxon>Bacillota</taxon>
        <taxon>Bacilli</taxon>
        <taxon>Bacillales</taxon>
        <taxon>Paenibacillaceae</taxon>
        <taxon>Paenibacillus</taxon>
    </lineage>
</organism>
<keyword evidence="3" id="KW-1185">Reference proteome</keyword>
<name>A0A3S9A0R8_9BACL</name>
<dbReference type="EMBL" id="CP034437">
    <property type="protein sequence ID" value="AZN39311.1"/>
    <property type="molecule type" value="Genomic_DNA"/>
</dbReference>
<sequence length="161" mass="17584">MKRVMKLVILLCGLTVLLAACGGKTETPLSMSDKVSSTDLSAEKAGDAEFGMTEKELVDKLGKPERAMNDGRTFLLMYESYQYTTLDSKVLAYSLGPKSATAKGVKLGDTKEQVLGLYGDAYYTLGESIGYIDKTKQLSLDFKLKDDKVVAINLASLKLYE</sequence>
<dbReference type="Proteomes" id="UP000272528">
    <property type="component" value="Chromosome"/>
</dbReference>
<reference evidence="3" key="1">
    <citation type="submission" date="2018-12" db="EMBL/GenBank/DDBJ databases">
        <title>Genome sequence of Peanibacillus sp.</title>
        <authorList>
            <person name="Subramani G."/>
            <person name="Srinivasan S."/>
            <person name="Kim M.K."/>
        </authorList>
    </citation>
    <scope>NUCLEOTIDE SEQUENCE [LARGE SCALE GENOMIC DNA]</scope>
    <source>
        <strain evidence="3">18JY67-1</strain>
    </source>
</reference>
<protein>
    <recommendedName>
        <fullName evidence="4">Outer membrane protein assembly factor BamE</fullName>
    </recommendedName>
</protein>
<gene>
    <name evidence="2" type="ORF">EJC50_06270</name>
</gene>
<accession>A0A3S9A0R8</accession>
<feature type="signal peptide" evidence="1">
    <location>
        <begin position="1"/>
        <end position="19"/>
    </location>
</feature>
<feature type="chain" id="PRO_5019150954" description="Outer membrane protein assembly factor BamE" evidence="1">
    <location>
        <begin position="20"/>
        <end position="161"/>
    </location>
</feature>
<dbReference type="KEGG" id="palb:EJC50_06270"/>
<proteinExistence type="predicted"/>
<dbReference type="RefSeq" id="WP_126013770.1">
    <property type="nucleotide sequence ID" value="NZ_CP034437.1"/>
</dbReference>